<dbReference type="EMBL" id="JADJOT010000012">
    <property type="protein sequence ID" value="MBK7956285.1"/>
    <property type="molecule type" value="Genomic_DNA"/>
</dbReference>
<dbReference type="NCBIfam" id="TIGR04256">
    <property type="entry name" value="GxxExxY"/>
    <property type="match status" value="1"/>
</dbReference>
<organism evidence="1 2">
    <name type="scientific">Candidatus Accumulibacter affinis</name>
    <dbReference type="NCBI Taxonomy" id="2954384"/>
    <lineage>
        <taxon>Bacteria</taxon>
        <taxon>Pseudomonadati</taxon>
        <taxon>Pseudomonadota</taxon>
        <taxon>Betaproteobacteria</taxon>
        <taxon>Candidatus Accumulibacter</taxon>
    </lineage>
</organism>
<reference evidence="1 2" key="1">
    <citation type="submission" date="2020-10" db="EMBL/GenBank/DDBJ databases">
        <title>Connecting structure to function with the recovery of over 1000 high-quality activated sludge metagenome-assembled genomes encoding full-length rRNA genes using long-read sequencing.</title>
        <authorList>
            <person name="Singleton C.M."/>
            <person name="Petriglieri F."/>
            <person name="Kristensen J.M."/>
            <person name="Kirkegaard R.H."/>
            <person name="Michaelsen T.Y."/>
            <person name="Andersen M.H."/>
            <person name="Karst S.M."/>
            <person name="Dueholm M.S."/>
            <person name="Nielsen P.H."/>
            <person name="Albertsen M."/>
        </authorList>
    </citation>
    <scope>NUCLEOTIDE SEQUENCE [LARGE SCALE GENOMIC DNA]</scope>
    <source>
        <strain evidence="1">Fred_18-Q3-R57-64_BAT3C.720</strain>
    </source>
</reference>
<comment type="caution">
    <text evidence="1">The sequence shown here is derived from an EMBL/GenBank/DDBJ whole genome shotgun (WGS) entry which is preliminary data.</text>
</comment>
<gene>
    <name evidence="1" type="ORF">IPK02_21360</name>
</gene>
<dbReference type="AlphaFoldDB" id="A0A935TKY3"/>
<evidence type="ECO:0000313" key="1">
    <source>
        <dbReference type="EMBL" id="MBK7956285.1"/>
    </source>
</evidence>
<protein>
    <submittedName>
        <fullName evidence="1">GxxExxY protein</fullName>
    </submittedName>
</protein>
<dbReference type="InterPro" id="IPR026350">
    <property type="entry name" value="GxxExxY"/>
</dbReference>
<dbReference type="Pfam" id="PF13366">
    <property type="entry name" value="PDDEXK_3"/>
    <property type="match status" value="1"/>
</dbReference>
<dbReference type="Proteomes" id="UP000706151">
    <property type="component" value="Unassembled WGS sequence"/>
</dbReference>
<proteinExistence type="predicted"/>
<evidence type="ECO:0000313" key="2">
    <source>
        <dbReference type="Proteomes" id="UP000706151"/>
    </source>
</evidence>
<name>A0A935TKY3_9PROT</name>
<accession>A0A935TKY3</accession>
<sequence>MSADKGVRDETTHAIIGAAMAVHSELGQGFLEAVYQEALEYEFRARGIPFRREFELPIQYRGATLNCSYRADFLCFDEIIVELKALQRLSGNEEAQVINYLKASGLHKALLLNFGTARLEFKRLVLNLRESASSADKPE</sequence>